<reference evidence="3 4" key="1">
    <citation type="journal article" date="2019" name="Microorganisms">
        <title>Systematic Affiliation and Genome Analysis of Subtercola vilae DB165(T) with Particular Emphasis on Cold Adaptation of an Isolate from a High-Altitude Cold Volcano Lake.</title>
        <authorList>
            <person name="Villalobos A.S."/>
            <person name="Wiese J."/>
            <person name="Imhoff J.F."/>
            <person name="Dorador C."/>
            <person name="Keller A."/>
            <person name="Hentschel U."/>
        </authorList>
    </citation>
    <scope>NUCLEOTIDE SEQUENCE [LARGE SCALE GENOMIC DNA]</scope>
    <source>
        <strain evidence="3 4">DB165</strain>
    </source>
</reference>
<dbReference type="OrthoDB" id="9812729at2"/>
<dbReference type="EMBL" id="QYRT01000016">
    <property type="protein sequence ID" value="TIH36315.1"/>
    <property type="molecule type" value="Genomic_DNA"/>
</dbReference>
<feature type="domain" description="DUF58" evidence="2">
    <location>
        <begin position="215"/>
        <end position="263"/>
    </location>
</feature>
<proteinExistence type="predicted"/>
<sequence>MRALAALLSRLPRPTVRGWGLLVTGAAMLVAMEVLQRREFSFVALLVLALPVVAAIGVSLYSAPLTIERRFDPELAPAGSDVSVRLLVRNWGSLSSPEAAFFDRVSGPLEAAGRSRLPRMPGFRASIHDAPVPLSLGYRLEARHRGRHAVGPFVLLLSDPFALVVRRLAIGTTDTLTVTPSTTLLPRGAVRLATGAGADQVSRQLGGAGEQDVISRKYQTGDSMRRVNWPATARFGELMVRQDDQQSDQNSIVLLDTAAASFGLEAQHDGAPGTAHTFSAEFEWAVSMSASIGLHLLAEGFHVQLVTSADAVVDSALRTRGPGGSAQHPGPVSTRFEPNGGEEALLLHAAQLDLIDAWETDFRLALSRSDAVVGELPPVFAVVGQLGDASAQALASAARYSSGAVAIVVTEPLSPGVRAPRWATGLCEVLEAGGWSAQCVGSDEAPAAAWGATGAERFVL</sequence>
<keyword evidence="4" id="KW-1185">Reference proteome</keyword>
<protein>
    <submittedName>
        <fullName evidence="3">DUF58 domain-containing protein</fullName>
    </submittedName>
</protein>
<dbReference type="RefSeq" id="WP_136642150.1">
    <property type="nucleotide sequence ID" value="NZ_QYRT01000016.1"/>
</dbReference>
<dbReference type="Pfam" id="PF01882">
    <property type="entry name" value="DUF58"/>
    <property type="match status" value="1"/>
</dbReference>
<gene>
    <name evidence="3" type="ORF">D4765_09955</name>
</gene>
<evidence type="ECO:0000256" key="1">
    <source>
        <dbReference type="SAM" id="Phobius"/>
    </source>
</evidence>
<dbReference type="Proteomes" id="UP000306192">
    <property type="component" value="Unassembled WGS sequence"/>
</dbReference>
<evidence type="ECO:0000313" key="3">
    <source>
        <dbReference type="EMBL" id="TIH36315.1"/>
    </source>
</evidence>
<dbReference type="PANTHER" id="PTHR34351">
    <property type="entry name" value="SLR1927 PROTEIN-RELATED"/>
    <property type="match status" value="1"/>
</dbReference>
<keyword evidence="1" id="KW-1133">Transmembrane helix</keyword>
<organism evidence="3 4">
    <name type="scientific">Subtercola vilae</name>
    <dbReference type="NCBI Taxonomy" id="2056433"/>
    <lineage>
        <taxon>Bacteria</taxon>
        <taxon>Bacillati</taxon>
        <taxon>Actinomycetota</taxon>
        <taxon>Actinomycetes</taxon>
        <taxon>Micrococcales</taxon>
        <taxon>Microbacteriaceae</taxon>
        <taxon>Subtercola</taxon>
    </lineage>
</organism>
<feature type="transmembrane region" description="Helical" evidence="1">
    <location>
        <begin position="42"/>
        <end position="63"/>
    </location>
</feature>
<name>A0A4T2BX32_9MICO</name>
<dbReference type="PANTHER" id="PTHR34351:SF1">
    <property type="entry name" value="SLR1927 PROTEIN"/>
    <property type="match status" value="1"/>
</dbReference>
<dbReference type="AlphaFoldDB" id="A0A4T2BX32"/>
<accession>A0A4T2BX32</accession>
<keyword evidence="1" id="KW-0472">Membrane</keyword>
<evidence type="ECO:0000259" key="2">
    <source>
        <dbReference type="Pfam" id="PF01882"/>
    </source>
</evidence>
<feature type="transmembrane region" description="Helical" evidence="1">
    <location>
        <begin position="16"/>
        <end position="35"/>
    </location>
</feature>
<comment type="caution">
    <text evidence="3">The sequence shown here is derived from an EMBL/GenBank/DDBJ whole genome shotgun (WGS) entry which is preliminary data.</text>
</comment>
<keyword evidence="1" id="KW-0812">Transmembrane</keyword>
<dbReference type="InterPro" id="IPR002881">
    <property type="entry name" value="DUF58"/>
</dbReference>
<evidence type="ECO:0000313" key="4">
    <source>
        <dbReference type="Proteomes" id="UP000306192"/>
    </source>
</evidence>